<sequence>MKSRSTLSIVITAVMCFLPGVLALVSLPALADAGSDAAIAAISAAGSAGLLGSVGVYIGYAVTGVGAASLLLQGIAKITGITPGTRDDEYVNEAFRVVVKVQRWLDRLAFNPSADKARRK</sequence>
<dbReference type="EMBL" id="JBFRYA010000007">
    <property type="protein sequence ID" value="MEX1669129.1"/>
    <property type="molecule type" value="Genomic_DNA"/>
</dbReference>
<feature type="transmembrane region" description="Helical" evidence="1">
    <location>
        <begin position="39"/>
        <end position="72"/>
    </location>
</feature>
<dbReference type="Proteomes" id="UP001557485">
    <property type="component" value="Unassembled WGS sequence"/>
</dbReference>
<protein>
    <submittedName>
        <fullName evidence="3">Uncharacterized protein</fullName>
    </submittedName>
</protein>
<feature type="chain" id="PRO_5047301550" evidence="2">
    <location>
        <begin position="32"/>
        <end position="120"/>
    </location>
</feature>
<feature type="signal peptide" evidence="2">
    <location>
        <begin position="1"/>
        <end position="31"/>
    </location>
</feature>
<reference evidence="3 4" key="1">
    <citation type="journal article" date="2011" name="Int. J. Syst. Evol. Microbiol.">
        <title>Zhongshania antarctica gen. nov., sp. nov. and Zhongshania guokunii sp. nov., gammaproteobacteria respectively isolated from coastal attached (fast) ice and surface seawater of the Antarctic.</title>
        <authorList>
            <person name="Li H.J."/>
            <person name="Zhang X.Y."/>
            <person name="Chen C.X."/>
            <person name="Zhang Y.J."/>
            <person name="Gao Z.M."/>
            <person name="Yu Y."/>
            <person name="Chen X.L."/>
            <person name="Chen B."/>
            <person name="Zhang Y.Z."/>
        </authorList>
    </citation>
    <scope>NUCLEOTIDE SEQUENCE [LARGE SCALE GENOMIC DNA]</scope>
    <source>
        <strain evidence="3 4">ZS6-22T</strain>
    </source>
</reference>
<evidence type="ECO:0000313" key="3">
    <source>
        <dbReference type="EMBL" id="MEX1669129.1"/>
    </source>
</evidence>
<accession>A0ABV3U810</accession>
<keyword evidence="2" id="KW-0732">Signal</keyword>
<name>A0ABV3U810_9GAMM</name>
<proteinExistence type="predicted"/>
<evidence type="ECO:0000313" key="4">
    <source>
        <dbReference type="Proteomes" id="UP001557485"/>
    </source>
</evidence>
<organism evidence="3 4">
    <name type="scientific">Zhongshania guokunii</name>
    <dbReference type="NCBI Taxonomy" id="641783"/>
    <lineage>
        <taxon>Bacteria</taxon>
        <taxon>Pseudomonadati</taxon>
        <taxon>Pseudomonadota</taxon>
        <taxon>Gammaproteobacteria</taxon>
        <taxon>Cellvibrionales</taxon>
        <taxon>Spongiibacteraceae</taxon>
        <taxon>Zhongshania</taxon>
    </lineage>
</organism>
<evidence type="ECO:0000256" key="1">
    <source>
        <dbReference type="SAM" id="Phobius"/>
    </source>
</evidence>
<evidence type="ECO:0000256" key="2">
    <source>
        <dbReference type="SAM" id="SignalP"/>
    </source>
</evidence>
<gene>
    <name evidence="3" type="ORF">AB4876_09410</name>
</gene>
<keyword evidence="1" id="KW-0472">Membrane</keyword>
<keyword evidence="4" id="KW-1185">Reference proteome</keyword>
<keyword evidence="1" id="KW-1133">Transmembrane helix</keyword>
<dbReference type="RefSeq" id="WP_368381400.1">
    <property type="nucleotide sequence ID" value="NZ_JBFRYA010000007.1"/>
</dbReference>
<keyword evidence="1" id="KW-0812">Transmembrane</keyword>
<comment type="caution">
    <text evidence="3">The sequence shown here is derived from an EMBL/GenBank/DDBJ whole genome shotgun (WGS) entry which is preliminary data.</text>
</comment>